<gene>
    <name evidence="2" type="ORF">PHA8399_04329</name>
</gene>
<dbReference type="SUPFAM" id="SSF56349">
    <property type="entry name" value="DNA breaking-rejoining enzymes"/>
    <property type="match status" value="1"/>
</dbReference>
<dbReference type="Pfam" id="PF13009">
    <property type="entry name" value="Integrase_2"/>
    <property type="match status" value="1"/>
</dbReference>
<protein>
    <submittedName>
        <fullName evidence="2">Phage integrase family protein</fullName>
    </submittedName>
</protein>
<accession>A0A0P1HEN6</accession>
<dbReference type="Proteomes" id="UP000051326">
    <property type="component" value="Unassembled WGS sequence"/>
</dbReference>
<name>A0A0P1HEN6_9RHOB</name>
<dbReference type="EMBL" id="CYSR01000040">
    <property type="protein sequence ID" value="CUI02165.1"/>
    <property type="molecule type" value="Genomic_DNA"/>
</dbReference>
<dbReference type="AlphaFoldDB" id="A0A0P1HEN6"/>
<dbReference type="InterPro" id="IPR024965">
    <property type="entry name" value="Putative_integrase"/>
</dbReference>
<evidence type="ECO:0000313" key="2">
    <source>
        <dbReference type="EMBL" id="CUI02165.1"/>
    </source>
</evidence>
<evidence type="ECO:0000313" key="3">
    <source>
        <dbReference type="Proteomes" id="UP000051326"/>
    </source>
</evidence>
<dbReference type="GO" id="GO:0006310">
    <property type="term" value="P:DNA recombination"/>
    <property type="evidence" value="ECO:0007669"/>
    <property type="project" value="UniProtKB-KW"/>
</dbReference>
<reference evidence="2 3" key="1">
    <citation type="submission" date="2015-09" db="EMBL/GenBank/DDBJ databases">
        <authorList>
            <consortium name="Swine Surveillance"/>
        </authorList>
    </citation>
    <scope>NUCLEOTIDE SEQUENCE [LARGE SCALE GENOMIC DNA]</scope>
    <source>
        <strain evidence="2 3">CECT 8399</strain>
    </source>
</reference>
<dbReference type="Gene3D" id="1.10.443.10">
    <property type="entry name" value="Intergrase catalytic core"/>
    <property type="match status" value="1"/>
</dbReference>
<organism evidence="2 3">
    <name type="scientific">Leisingera aquaemixtae</name>
    <dbReference type="NCBI Taxonomy" id="1396826"/>
    <lineage>
        <taxon>Bacteria</taxon>
        <taxon>Pseudomonadati</taxon>
        <taxon>Pseudomonadota</taxon>
        <taxon>Alphaproteobacteria</taxon>
        <taxon>Rhodobacterales</taxon>
        <taxon>Roseobacteraceae</taxon>
        <taxon>Leisingera</taxon>
    </lineage>
</organism>
<dbReference type="InterPro" id="IPR011010">
    <property type="entry name" value="DNA_brk_join_enz"/>
</dbReference>
<sequence>MGKWKSIALPIDEEVQSWIRHSPKNRRFHITVKRLNEGLNGAQTLDDVVRAFDEYLKTFIPGKWHRQHLDGQNVVLNILTEQRAALIPWVAEHKSHWLNEKTKAKKAGSDFSSRVALEMHPNAKGERQLVSVAEGRYNFTHARLLRSTNCRHYSEVSLKFCRDFVELANKNASGNTEKTRENFRTATSKMLRGLAGPPSDLSKDWRAHITPGQRRDSCSEANSWWVLDPEIGHPSFERWQHIFSAYLENQEQTNTTRVHKAKYLREGLLKWLRTYGDILSSPEDLTAADFVQTGGSNNLNGGLTFEEFILNQNEELMRKGEGGPEALARIAATPGQMFDYIIKNRPHLYGHSRNHVPSRLGQYPTGVTSIGERPSKTQKSILPVTIVEMALKILSEDDAAWPKQQRMCRAEVYDPEEQCWMEKYFPGPAVLLETLFSLPLRGLQARYLDSGEFDEFLVDASGNQTFNTNAKAMKGRQRGFCQIMSTALGEQAFPGFRVNTNKSSVKKAPGVEEPYDIPWHKKDLLGKLCDLRDWQTKFNPADKLLKRCQLPCDNTPDSELATEFVFLFRDAGRQRTINKFADIRTLAPLGSGKIVSLFLLLLREIQDRILSEEQREIQLVEVDEKGKISSNFTIHALRASLITHFIEAGLPVHIVSEFVAGHANLIMTLYYNKTNPATISDLLNDAAAKLEGLETDEYLTLLYEQSDDSFRDAFVFPSDHNNAFRELEPGLWHTRIDGICPVACTRCHEGMVVQQEDKKWRKRAEYTSITRNEFSCGRCRFNLTGPMFLSGQVIVHTNLVYTLREKARARSELIKRHANLLESGSKFKTTQSQKNINKLSDEIDELMVDLSFRTQRINQSIVLLQKAKGRGKGNALITGLEEADLDAVLVETSEEALTAMVSEAQFLHPEVGQGSAPSRHRLLIQKLLSENGFDDLLIRLPEDIQHEASVKLTQFLRRNVGEKGLNDLFSGITSLAEFGLINDFEKEVQNFREIKVGDGILAMIDGSTISDGVLEGLENE</sequence>
<dbReference type="GO" id="GO:0015074">
    <property type="term" value="P:DNA integration"/>
    <property type="evidence" value="ECO:0007669"/>
    <property type="project" value="InterPro"/>
</dbReference>
<evidence type="ECO:0000256" key="1">
    <source>
        <dbReference type="ARBA" id="ARBA00023172"/>
    </source>
</evidence>
<keyword evidence="1" id="KW-0233">DNA recombination</keyword>
<dbReference type="GO" id="GO:0003677">
    <property type="term" value="F:DNA binding"/>
    <property type="evidence" value="ECO:0007669"/>
    <property type="project" value="InterPro"/>
</dbReference>
<dbReference type="InterPro" id="IPR013762">
    <property type="entry name" value="Integrase-like_cat_sf"/>
</dbReference>
<proteinExistence type="predicted"/>